<feature type="compositionally biased region" description="Basic and acidic residues" evidence="1">
    <location>
        <begin position="75"/>
        <end position="97"/>
    </location>
</feature>
<dbReference type="PANTHER" id="PTHR13282">
    <property type="entry name" value="PROTEIN FAM32A"/>
    <property type="match status" value="1"/>
</dbReference>
<dbReference type="Pfam" id="PF08555">
    <property type="entry name" value="FAM32A"/>
    <property type="match status" value="1"/>
</dbReference>
<feature type="compositionally biased region" description="Low complexity" evidence="1">
    <location>
        <begin position="32"/>
        <end position="42"/>
    </location>
</feature>
<name>A0ABQ7GH69_DUNSA</name>
<dbReference type="Proteomes" id="UP000815325">
    <property type="component" value="Unassembled WGS sequence"/>
</dbReference>
<dbReference type="InterPro" id="IPR013865">
    <property type="entry name" value="FAM32A"/>
</dbReference>
<dbReference type="PANTHER" id="PTHR13282:SF6">
    <property type="entry name" value="PROTEIN FAM32A"/>
    <property type="match status" value="1"/>
</dbReference>
<protein>
    <submittedName>
        <fullName evidence="2">Uncharacterized protein</fullName>
    </submittedName>
</protein>
<dbReference type="EMBL" id="MU069783">
    <property type="protein sequence ID" value="KAF5833952.1"/>
    <property type="molecule type" value="Genomic_DNA"/>
</dbReference>
<keyword evidence="3" id="KW-1185">Reference proteome</keyword>
<reference evidence="2" key="1">
    <citation type="submission" date="2017-08" db="EMBL/GenBank/DDBJ databases">
        <authorList>
            <person name="Polle J.E."/>
            <person name="Barry K."/>
            <person name="Cushman J."/>
            <person name="Schmutz J."/>
            <person name="Tran D."/>
            <person name="Hathwaick L.T."/>
            <person name="Yim W.C."/>
            <person name="Jenkins J."/>
            <person name="Mckie-Krisberg Z.M."/>
            <person name="Prochnik S."/>
            <person name="Lindquist E."/>
            <person name="Dockter R.B."/>
            <person name="Adam C."/>
            <person name="Molina H."/>
            <person name="Bunkerborg J."/>
            <person name="Jin E."/>
            <person name="Buchheim M."/>
            <person name="Magnuson J."/>
        </authorList>
    </citation>
    <scope>NUCLEOTIDE SEQUENCE</scope>
    <source>
        <strain evidence="2">CCAP 19/18</strain>
    </source>
</reference>
<feature type="region of interest" description="Disordered" evidence="1">
    <location>
        <begin position="1"/>
        <end position="97"/>
    </location>
</feature>
<proteinExistence type="predicted"/>
<accession>A0ABQ7GH69</accession>
<organism evidence="2 3">
    <name type="scientific">Dunaliella salina</name>
    <name type="common">Green alga</name>
    <name type="synonym">Protococcus salinus</name>
    <dbReference type="NCBI Taxonomy" id="3046"/>
    <lineage>
        <taxon>Eukaryota</taxon>
        <taxon>Viridiplantae</taxon>
        <taxon>Chlorophyta</taxon>
        <taxon>core chlorophytes</taxon>
        <taxon>Chlorophyceae</taxon>
        <taxon>CS clade</taxon>
        <taxon>Chlamydomonadales</taxon>
        <taxon>Dunaliellaceae</taxon>
        <taxon>Dunaliella</taxon>
    </lineage>
</organism>
<sequence length="139" mass="15508">MSFTGGPLKLKGQPVAGVKKKKKQQGKEKELALAAEASAADKQQQDGEKEGPSTSAAAQEKQQKPDLKRALHGYEPPKPDENADRRTPAEKRFQEHQVKLEQERLSKLASKSHRDRVKEFNDYLAHLSEHHDIPRVGPG</sequence>
<gene>
    <name evidence="2" type="ORF">DUNSADRAFT_9564</name>
</gene>
<evidence type="ECO:0000256" key="1">
    <source>
        <dbReference type="SAM" id="MobiDB-lite"/>
    </source>
</evidence>
<evidence type="ECO:0000313" key="2">
    <source>
        <dbReference type="EMBL" id="KAF5833952.1"/>
    </source>
</evidence>
<comment type="caution">
    <text evidence="2">The sequence shown here is derived from an EMBL/GenBank/DDBJ whole genome shotgun (WGS) entry which is preliminary data.</text>
</comment>
<evidence type="ECO:0000313" key="3">
    <source>
        <dbReference type="Proteomes" id="UP000815325"/>
    </source>
</evidence>